<dbReference type="CDD" id="cd11386">
    <property type="entry name" value="MCP_signal"/>
    <property type="match status" value="1"/>
</dbReference>
<evidence type="ECO:0000256" key="3">
    <source>
        <dbReference type="ARBA" id="ARBA00022481"/>
    </source>
</evidence>
<proteinExistence type="inferred from homology"/>
<dbReference type="GO" id="GO:0005886">
    <property type="term" value="C:plasma membrane"/>
    <property type="evidence" value="ECO:0007669"/>
    <property type="project" value="UniProtKB-SubCell"/>
</dbReference>
<dbReference type="NCBIfam" id="TIGR00229">
    <property type="entry name" value="sensory_box"/>
    <property type="match status" value="1"/>
</dbReference>
<dbReference type="STRING" id="225991.MA05_11025"/>
<dbReference type="Gene3D" id="1.10.287.950">
    <property type="entry name" value="Methyl-accepting chemotaxis protein"/>
    <property type="match status" value="1"/>
</dbReference>
<evidence type="ECO:0000256" key="1">
    <source>
        <dbReference type="ARBA" id="ARBA00004429"/>
    </source>
</evidence>
<dbReference type="Pfam" id="PF08447">
    <property type="entry name" value="PAS_3"/>
    <property type="match status" value="1"/>
</dbReference>
<organism evidence="13 14">
    <name type="scientific">Comamonas aquatica DA1877</name>
    <dbReference type="NCBI Taxonomy" id="1457173"/>
    <lineage>
        <taxon>Bacteria</taxon>
        <taxon>Pseudomonadati</taxon>
        <taxon>Pseudomonadota</taxon>
        <taxon>Betaproteobacteria</taxon>
        <taxon>Burkholderiales</taxon>
        <taxon>Comamonadaceae</taxon>
        <taxon>Comamonas</taxon>
    </lineage>
</organism>
<dbReference type="Gene3D" id="3.30.450.20">
    <property type="entry name" value="PAS domain"/>
    <property type="match status" value="1"/>
</dbReference>
<keyword evidence="7" id="KW-1133">Transmembrane helix</keyword>
<accession>A0A014P1R4</accession>
<dbReference type="AlphaFoldDB" id="A0A014P1R4"/>
<dbReference type="EMBL" id="JBOK01000010">
    <property type="protein sequence ID" value="EXU80105.1"/>
    <property type="molecule type" value="Genomic_DNA"/>
</dbReference>
<dbReference type="InterPro" id="IPR004089">
    <property type="entry name" value="MCPsignal_dom"/>
</dbReference>
<evidence type="ECO:0000256" key="8">
    <source>
        <dbReference type="ARBA" id="ARBA00023136"/>
    </source>
</evidence>
<evidence type="ECO:0000256" key="4">
    <source>
        <dbReference type="ARBA" id="ARBA00022500"/>
    </source>
</evidence>
<comment type="subcellular location">
    <subcellularLocation>
        <location evidence="1">Cell inner membrane</location>
        <topology evidence="1">Multi-pass membrane protein</topology>
    </subcellularLocation>
</comment>
<evidence type="ECO:0000256" key="7">
    <source>
        <dbReference type="ARBA" id="ARBA00022989"/>
    </source>
</evidence>
<keyword evidence="5" id="KW-0997">Cell inner membrane</keyword>
<evidence type="ECO:0000256" key="2">
    <source>
        <dbReference type="ARBA" id="ARBA00022475"/>
    </source>
</evidence>
<dbReference type="GO" id="GO:0007165">
    <property type="term" value="P:signal transduction"/>
    <property type="evidence" value="ECO:0007669"/>
    <property type="project" value="UniProtKB-KW"/>
</dbReference>
<dbReference type="InterPro" id="IPR035965">
    <property type="entry name" value="PAS-like_dom_sf"/>
</dbReference>
<dbReference type="CDD" id="cd00130">
    <property type="entry name" value="PAS"/>
    <property type="match status" value="1"/>
</dbReference>
<gene>
    <name evidence="13" type="ORF">AX13_01890</name>
</gene>
<dbReference type="GO" id="GO:0004888">
    <property type="term" value="F:transmembrane signaling receptor activity"/>
    <property type="evidence" value="ECO:0007669"/>
    <property type="project" value="InterPro"/>
</dbReference>
<sequence>MRENLPVMDQEFDYPADEPLMSTTDSQGRITHCNAAFERVSGYTMQELMGQPHNLVRHPDMPPEAFKDMWSTIGHGRSWKGLVKNRRKDGSFYWVAAHVTPIVHQCRPVGYMSVRAKPTRAQVQSAEALYAQLHAQRGQPQPSVALHAGHVRRQGWRNHLGKLQRLSFTQRMAWLLAPVLALALIFPWMGWTQAWQLAVQALALLALMGLALWRLHVRVSQPLAQVQALATNLAGCQLNKPLPPLLPGRHPMALLMERLQQIHINLRAVVGDARHEIGSFTDLSHGIAAGATHLAQRTDVQAGKLQETASTMQVLAQALRQSQQTTLEVMAESQKSAQLASQGGKAMEHVESLVESIRRSSQQMGSIIATIESIAFQTNILALNAAVEAARAGEQGRGFAVVAGEVRALAQSSAQAAGEIRRLISDSHAQMGQGVEKMQDAGRTIAEVVQAVAHVSDLMGAIGDASRDQASGIGQVDAALRDLDTVTQGNARQAEESAQAALGMSSNATILGRTLEVFRL</sequence>
<comment type="caution">
    <text evidence="13">The sequence shown here is derived from an EMBL/GenBank/DDBJ whole genome shotgun (WGS) entry which is preliminary data.</text>
</comment>
<name>A0A014P1R4_9BURK</name>
<evidence type="ECO:0000313" key="14">
    <source>
        <dbReference type="Proteomes" id="UP000020766"/>
    </source>
</evidence>
<dbReference type="PROSITE" id="PS50112">
    <property type="entry name" value="PAS"/>
    <property type="match status" value="1"/>
</dbReference>
<keyword evidence="14" id="KW-1185">Reference proteome</keyword>
<dbReference type="PATRIC" id="fig|1457173.3.peg.2047"/>
<dbReference type="SMART" id="SM00283">
    <property type="entry name" value="MA"/>
    <property type="match status" value="1"/>
</dbReference>
<dbReference type="FunFam" id="3.30.450.20:FF:000046">
    <property type="entry name" value="Aerotaxis sensor receptor"/>
    <property type="match status" value="1"/>
</dbReference>
<comment type="similarity">
    <text evidence="9">Belongs to the methyl-accepting chemotaxis (MCP) protein family.</text>
</comment>
<evidence type="ECO:0000259" key="11">
    <source>
        <dbReference type="PROSITE" id="PS50111"/>
    </source>
</evidence>
<feature type="domain" description="PAS" evidence="12">
    <location>
        <begin position="25"/>
        <end position="60"/>
    </location>
</feature>
<dbReference type="SUPFAM" id="SSF58104">
    <property type="entry name" value="Methyl-accepting chemotaxis protein (MCP) signaling domain"/>
    <property type="match status" value="1"/>
</dbReference>
<dbReference type="GO" id="GO:0006935">
    <property type="term" value="P:chemotaxis"/>
    <property type="evidence" value="ECO:0007669"/>
    <property type="project" value="UniProtKB-KW"/>
</dbReference>
<dbReference type="InterPro" id="IPR051310">
    <property type="entry name" value="MCP_chemotaxis"/>
</dbReference>
<dbReference type="Proteomes" id="UP000020766">
    <property type="component" value="Unassembled WGS sequence"/>
</dbReference>
<dbReference type="InterPro" id="IPR004090">
    <property type="entry name" value="Chemotax_Me-accpt_rcpt"/>
</dbReference>
<evidence type="ECO:0000256" key="10">
    <source>
        <dbReference type="PROSITE-ProRule" id="PRU00284"/>
    </source>
</evidence>
<keyword evidence="8" id="KW-0472">Membrane</keyword>
<evidence type="ECO:0000259" key="12">
    <source>
        <dbReference type="PROSITE" id="PS50112"/>
    </source>
</evidence>
<keyword evidence="4" id="KW-0145">Chemotaxis</keyword>
<evidence type="ECO:0000256" key="6">
    <source>
        <dbReference type="ARBA" id="ARBA00022692"/>
    </source>
</evidence>
<protein>
    <submittedName>
        <fullName evidence="13">Methyl-accepting chemotaxis protein</fullName>
    </submittedName>
</protein>
<evidence type="ECO:0000256" key="5">
    <source>
        <dbReference type="ARBA" id="ARBA00022519"/>
    </source>
</evidence>
<evidence type="ECO:0000256" key="9">
    <source>
        <dbReference type="ARBA" id="ARBA00029447"/>
    </source>
</evidence>
<reference evidence="13 14" key="1">
    <citation type="submission" date="2014-01" db="EMBL/GenBank/DDBJ databases">
        <title>Interspecies Systems Biology Uncovers Metabolites Affecting C. elegans Gene Expression and Life History Traits.</title>
        <authorList>
            <person name="Watson E."/>
            <person name="Macneil L.T."/>
            <person name="Ritter A.D."/>
            <person name="Yilmaz L.S."/>
            <person name="Rosebrock A.P."/>
            <person name="Caudy A.A."/>
            <person name="Walhout A.J."/>
        </authorList>
    </citation>
    <scope>NUCLEOTIDE SEQUENCE [LARGE SCALE GENOMIC DNA]</scope>
    <source>
        <strain evidence="13 14">DA1877</strain>
    </source>
</reference>
<evidence type="ECO:0000313" key="13">
    <source>
        <dbReference type="EMBL" id="EXU80105.1"/>
    </source>
</evidence>
<dbReference type="PANTHER" id="PTHR43531">
    <property type="entry name" value="PROTEIN ICFG"/>
    <property type="match status" value="1"/>
</dbReference>
<dbReference type="PANTHER" id="PTHR43531:SF7">
    <property type="entry name" value="AEROTAXIS RECEPTOR"/>
    <property type="match status" value="1"/>
</dbReference>
<keyword evidence="3" id="KW-0488">Methylation</keyword>
<keyword evidence="6" id="KW-0812">Transmembrane</keyword>
<dbReference type="PRINTS" id="PR00260">
    <property type="entry name" value="CHEMTRNSDUCR"/>
</dbReference>
<keyword evidence="2" id="KW-1003">Cell membrane</keyword>
<dbReference type="InterPro" id="IPR013655">
    <property type="entry name" value="PAS_fold_3"/>
</dbReference>
<keyword evidence="10" id="KW-0807">Transducer</keyword>
<dbReference type="InterPro" id="IPR000014">
    <property type="entry name" value="PAS"/>
</dbReference>
<feature type="domain" description="Methyl-accepting transducer" evidence="11">
    <location>
        <begin position="276"/>
        <end position="505"/>
    </location>
</feature>
<dbReference type="PROSITE" id="PS50111">
    <property type="entry name" value="CHEMOTAXIS_TRANSDUC_2"/>
    <property type="match status" value="1"/>
</dbReference>
<dbReference type="SUPFAM" id="SSF55785">
    <property type="entry name" value="PYP-like sensor domain (PAS domain)"/>
    <property type="match status" value="1"/>
</dbReference>
<dbReference type="Pfam" id="PF00015">
    <property type="entry name" value="MCPsignal"/>
    <property type="match status" value="1"/>
</dbReference>